<comment type="caution">
    <text evidence="11">The sequence shown here is derived from an EMBL/GenBank/DDBJ whole genome shotgun (WGS) entry which is preliminary data.</text>
</comment>
<organism evidence="11 12">
    <name type="scientific">Erysiphe pulchra</name>
    <dbReference type="NCBI Taxonomy" id="225359"/>
    <lineage>
        <taxon>Eukaryota</taxon>
        <taxon>Fungi</taxon>
        <taxon>Dikarya</taxon>
        <taxon>Ascomycota</taxon>
        <taxon>Pezizomycotina</taxon>
        <taxon>Leotiomycetes</taxon>
        <taxon>Erysiphales</taxon>
        <taxon>Erysiphaceae</taxon>
        <taxon>Erysiphe</taxon>
    </lineage>
</organism>
<keyword evidence="7" id="KW-0496">Mitochondrion</keyword>
<evidence type="ECO:0000256" key="1">
    <source>
        <dbReference type="ARBA" id="ARBA00004273"/>
    </source>
</evidence>
<evidence type="ECO:0000313" key="11">
    <source>
        <dbReference type="EMBL" id="POS88046.1"/>
    </source>
</evidence>
<accession>A0A2S4Q193</accession>
<keyword evidence="8" id="KW-0472">Membrane</keyword>
<keyword evidence="6" id="KW-0249">Electron transport</keyword>
<dbReference type="Proteomes" id="UP000237438">
    <property type="component" value="Unassembled WGS sequence"/>
</dbReference>
<keyword evidence="12" id="KW-1185">Reference proteome</keyword>
<feature type="compositionally biased region" description="Acidic residues" evidence="9">
    <location>
        <begin position="48"/>
        <end position="64"/>
    </location>
</feature>
<dbReference type="InterPro" id="IPR036811">
    <property type="entry name" value="Ubol_cytC_Rdtase_hinge_dom_sf"/>
</dbReference>
<evidence type="ECO:0000256" key="4">
    <source>
        <dbReference type="ARBA" id="ARBA00022660"/>
    </source>
</evidence>
<dbReference type="Pfam" id="PF02320">
    <property type="entry name" value="UCR_hinge"/>
    <property type="match status" value="1"/>
</dbReference>
<evidence type="ECO:0000256" key="3">
    <source>
        <dbReference type="ARBA" id="ARBA00022448"/>
    </source>
</evidence>
<reference evidence="11 12" key="1">
    <citation type="submission" date="2017-10" db="EMBL/GenBank/DDBJ databases">
        <title>Development of genomic resources for the powdery mildew, Erysiphe pulchra.</title>
        <authorList>
            <person name="Wadl P.A."/>
            <person name="Mack B.M."/>
            <person name="Moore G."/>
            <person name="Beltz S.B."/>
        </authorList>
    </citation>
    <scope>NUCLEOTIDE SEQUENCE [LARGE SCALE GENOMIC DNA]</scope>
    <source>
        <strain evidence="11">Cflorida</strain>
    </source>
</reference>
<protein>
    <recommendedName>
        <fullName evidence="10">Ubiquinol-cytochrome C reductase hinge domain-containing protein</fullName>
    </recommendedName>
</protein>
<evidence type="ECO:0000313" key="12">
    <source>
        <dbReference type="Proteomes" id="UP000237438"/>
    </source>
</evidence>
<evidence type="ECO:0000256" key="6">
    <source>
        <dbReference type="ARBA" id="ARBA00022982"/>
    </source>
</evidence>
<comment type="similarity">
    <text evidence="2">Belongs to the UQCRH/QCR6 family.</text>
</comment>
<keyword evidence="3" id="KW-0813">Transport</keyword>
<evidence type="ECO:0000256" key="7">
    <source>
        <dbReference type="ARBA" id="ARBA00023128"/>
    </source>
</evidence>
<feature type="domain" description="Ubiquinol-cytochrome C reductase hinge" evidence="10">
    <location>
        <begin position="66"/>
        <end position="111"/>
    </location>
</feature>
<dbReference type="GO" id="GO:0005743">
    <property type="term" value="C:mitochondrial inner membrane"/>
    <property type="evidence" value="ECO:0007669"/>
    <property type="project" value="UniProtKB-SubCell"/>
</dbReference>
<evidence type="ECO:0000256" key="9">
    <source>
        <dbReference type="SAM" id="MobiDB-lite"/>
    </source>
</evidence>
<dbReference type="InterPro" id="IPR023184">
    <property type="entry name" value="Ubol_cytC_Rdtase_hinge_dom"/>
</dbReference>
<sequence length="130" mass="14684">MGVSTSWSDILQAVLPWTESHAEEPVTDEEKDNNEEDGTTEESGVTEPEAEEEEQEEEEEEEDLVDPKDVLEEECKNSKACSPAKHHYEECVERVTSGHGVKNEDCVEECRPLAPLFKIVITLKLRAKIL</sequence>
<gene>
    <name evidence="11" type="ORF">EPUL_000301</name>
</gene>
<dbReference type="AlphaFoldDB" id="A0A2S4Q193"/>
<name>A0A2S4Q193_9PEZI</name>
<comment type="subcellular location">
    <subcellularLocation>
        <location evidence="1">Mitochondrion inner membrane</location>
    </subcellularLocation>
</comment>
<dbReference type="SUPFAM" id="SSF81531">
    <property type="entry name" value="Non-heme 11 kDa protein of cytochrome bc1 complex (Ubiquinol-cytochrome c reductase)"/>
    <property type="match status" value="1"/>
</dbReference>
<feature type="compositionally biased region" description="Acidic residues" evidence="9">
    <location>
        <begin position="25"/>
        <end position="40"/>
    </location>
</feature>
<feature type="compositionally biased region" description="Basic and acidic residues" evidence="9">
    <location>
        <begin position="65"/>
        <end position="77"/>
    </location>
</feature>
<dbReference type="STRING" id="225359.A0A2S4Q193"/>
<keyword evidence="4" id="KW-0679">Respiratory chain</keyword>
<evidence type="ECO:0000256" key="5">
    <source>
        <dbReference type="ARBA" id="ARBA00022792"/>
    </source>
</evidence>
<evidence type="ECO:0000256" key="8">
    <source>
        <dbReference type="ARBA" id="ARBA00023136"/>
    </source>
</evidence>
<feature type="region of interest" description="Disordered" evidence="9">
    <location>
        <begin position="14"/>
        <end position="85"/>
    </location>
</feature>
<dbReference type="OrthoDB" id="405848at2759"/>
<keyword evidence="5" id="KW-0999">Mitochondrion inner membrane</keyword>
<proteinExistence type="inferred from homology"/>
<evidence type="ECO:0000259" key="10">
    <source>
        <dbReference type="Pfam" id="PF02320"/>
    </source>
</evidence>
<evidence type="ECO:0000256" key="2">
    <source>
        <dbReference type="ARBA" id="ARBA00006498"/>
    </source>
</evidence>
<dbReference type="EMBL" id="PEDP01000037">
    <property type="protein sequence ID" value="POS88046.1"/>
    <property type="molecule type" value="Genomic_DNA"/>
</dbReference>
<dbReference type="Gene3D" id="1.10.287.20">
    <property type="entry name" value="Ubiquinol-cytochrome C reductase hinge domain"/>
    <property type="match status" value="1"/>
</dbReference>